<dbReference type="AlphaFoldDB" id="A0AAV4BVX8"/>
<reference evidence="1 2" key="1">
    <citation type="journal article" date="2021" name="Elife">
        <title>Chloroplast acquisition without the gene transfer in kleptoplastic sea slugs, Plakobranchus ocellatus.</title>
        <authorList>
            <person name="Maeda T."/>
            <person name="Takahashi S."/>
            <person name="Yoshida T."/>
            <person name="Shimamura S."/>
            <person name="Takaki Y."/>
            <person name="Nagai Y."/>
            <person name="Toyoda A."/>
            <person name="Suzuki Y."/>
            <person name="Arimoto A."/>
            <person name="Ishii H."/>
            <person name="Satoh N."/>
            <person name="Nishiyama T."/>
            <person name="Hasebe M."/>
            <person name="Maruyama T."/>
            <person name="Minagawa J."/>
            <person name="Obokata J."/>
            <person name="Shigenobu S."/>
        </authorList>
    </citation>
    <scope>NUCLEOTIDE SEQUENCE [LARGE SCALE GENOMIC DNA]</scope>
</reference>
<evidence type="ECO:0000313" key="2">
    <source>
        <dbReference type="Proteomes" id="UP000735302"/>
    </source>
</evidence>
<protein>
    <submittedName>
        <fullName evidence="1">Uncharacterized protein</fullName>
    </submittedName>
</protein>
<dbReference type="Proteomes" id="UP000735302">
    <property type="component" value="Unassembled WGS sequence"/>
</dbReference>
<evidence type="ECO:0000313" key="1">
    <source>
        <dbReference type="EMBL" id="GFO23495.1"/>
    </source>
</evidence>
<accession>A0AAV4BVX8</accession>
<comment type="caution">
    <text evidence="1">The sequence shown here is derived from an EMBL/GenBank/DDBJ whole genome shotgun (WGS) entry which is preliminary data.</text>
</comment>
<sequence length="89" mass="10358">MTVAVSPKPGAELQAHRCTRKMAYYVERGECWSLDRKRRRGWRRQEESYRGTSTHGPIQISRGPYKRLIPLVSNAEFLRTGKVFDQHAP</sequence>
<name>A0AAV4BVX8_9GAST</name>
<gene>
    <name evidence="1" type="ORF">PoB_005000000</name>
</gene>
<keyword evidence="2" id="KW-1185">Reference proteome</keyword>
<dbReference type="EMBL" id="BLXT01005511">
    <property type="protein sequence ID" value="GFO23495.1"/>
    <property type="molecule type" value="Genomic_DNA"/>
</dbReference>
<proteinExistence type="predicted"/>
<organism evidence="1 2">
    <name type="scientific">Plakobranchus ocellatus</name>
    <dbReference type="NCBI Taxonomy" id="259542"/>
    <lineage>
        <taxon>Eukaryota</taxon>
        <taxon>Metazoa</taxon>
        <taxon>Spiralia</taxon>
        <taxon>Lophotrochozoa</taxon>
        <taxon>Mollusca</taxon>
        <taxon>Gastropoda</taxon>
        <taxon>Heterobranchia</taxon>
        <taxon>Euthyneura</taxon>
        <taxon>Panpulmonata</taxon>
        <taxon>Sacoglossa</taxon>
        <taxon>Placobranchoidea</taxon>
        <taxon>Plakobranchidae</taxon>
        <taxon>Plakobranchus</taxon>
    </lineage>
</organism>